<dbReference type="Gene3D" id="3.30.230.10">
    <property type="match status" value="1"/>
</dbReference>
<dbReference type="GO" id="GO:0004526">
    <property type="term" value="F:ribonuclease P activity"/>
    <property type="evidence" value="ECO:0007669"/>
    <property type="project" value="UniProtKB-UniRule"/>
</dbReference>
<evidence type="ECO:0000256" key="1">
    <source>
        <dbReference type="ARBA" id="ARBA00002663"/>
    </source>
</evidence>
<dbReference type="InterPro" id="IPR000100">
    <property type="entry name" value="RNase_P"/>
</dbReference>
<evidence type="ECO:0000256" key="4">
    <source>
        <dbReference type="ARBA" id="ARBA00022759"/>
    </source>
</evidence>
<evidence type="ECO:0000256" key="6">
    <source>
        <dbReference type="ARBA" id="ARBA00022884"/>
    </source>
</evidence>
<gene>
    <name evidence="8" type="ORF">AMJ52_01580</name>
</gene>
<dbReference type="Pfam" id="PF00825">
    <property type="entry name" value="Ribonuclease_P"/>
    <property type="match status" value="1"/>
</dbReference>
<dbReference type="PANTHER" id="PTHR33992:SF1">
    <property type="entry name" value="RIBONUCLEASE P PROTEIN COMPONENT"/>
    <property type="match status" value="1"/>
</dbReference>
<dbReference type="GO" id="GO:0042781">
    <property type="term" value="F:3'-tRNA processing endoribonuclease activity"/>
    <property type="evidence" value="ECO:0007669"/>
    <property type="project" value="TreeGrafter"/>
</dbReference>
<dbReference type="InterPro" id="IPR014721">
    <property type="entry name" value="Ribsml_uS5_D2-typ_fold_subgr"/>
</dbReference>
<reference evidence="8 9" key="1">
    <citation type="journal article" date="2015" name="Microbiome">
        <title>Genomic resolution of linkages in carbon, nitrogen, and sulfur cycling among widespread estuary sediment bacteria.</title>
        <authorList>
            <person name="Baker B.J."/>
            <person name="Lazar C.S."/>
            <person name="Teske A.P."/>
            <person name="Dick G.J."/>
        </authorList>
    </citation>
    <scope>NUCLEOTIDE SEQUENCE [LARGE SCALE GENOMIC DNA]</scope>
    <source>
        <strain evidence="8">DG_78</strain>
    </source>
</reference>
<organism evidence="8 9">
    <name type="scientific">candidate division TA06 bacterium DG_78</name>
    <dbReference type="NCBI Taxonomy" id="1703772"/>
    <lineage>
        <taxon>Bacteria</taxon>
        <taxon>Bacteria division TA06</taxon>
    </lineage>
</organism>
<name>A0A0S7YI22_UNCT6</name>
<dbReference type="NCBIfam" id="TIGR00188">
    <property type="entry name" value="rnpA"/>
    <property type="match status" value="1"/>
</dbReference>
<accession>A0A0S7YI22</accession>
<keyword evidence="2" id="KW-0819">tRNA processing</keyword>
<dbReference type="EMBL" id="LJNI01000012">
    <property type="protein sequence ID" value="KPJ74191.1"/>
    <property type="molecule type" value="Genomic_DNA"/>
</dbReference>
<proteinExistence type="predicted"/>
<keyword evidence="5" id="KW-0378">Hydrolase</keyword>
<evidence type="ECO:0000313" key="9">
    <source>
        <dbReference type="Proteomes" id="UP000051012"/>
    </source>
</evidence>
<dbReference type="PANTHER" id="PTHR33992">
    <property type="entry name" value="RIBONUCLEASE P PROTEIN COMPONENT"/>
    <property type="match status" value="1"/>
</dbReference>
<dbReference type="SUPFAM" id="SSF54211">
    <property type="entry name" value="Ribosomal protein S5 domain 2-like"/>
    <property type="match status" value="1"/>
</dbReference>
<dbReference type="InterPro" id="IPR020539">
    <property type="entry name" value="RNase_P_CS"/>
</dbReference>
<comment type="caution">
    <text evidence="8">The sequence shown here is derived from an EMBL/GenBank/DDBJ whole genome shotgun (WGS) entry which is preliminary data.</text>
</comment>
<protein>
    <recommendedName>
        <fullName evidence="7">Ribonuclease P protein component</fullName>
        <ecNumber evidence="7">3.1.26.5</ecNumber>
    </recommendedName>
</protein>
<sequence>MKKKREIRRLFSKGSRFSRGNLVIIYRPGEGRKAGFVASKEIGGAVKRNRIRRILREAYRMNKDIFKDLKVIFYARGHLDLDTVQNILTIFKEQR</sequence>
<dbReference type="AlphaFoldDB" id="A0A0S7YI22"/>
<dbReference type="InterPro" id="IPR020568">
    <property type="entry name" value="Ribosomal_Su5_D2-typ_SF"/>
</dbReference>
<dbReference type="Proteomes" id="UP000051012">
    <property type="component" value="Unassembled WGS sequence"/>
</dbReference>
<evidence type="ECO:0000256" key="5">
    <source>
        <dbReference type="ARBA" id="ARBA00022801"/>
    </source>
</evidence>
<dbReference type="PROSITE" id="PS00648">
    <property type="entry name" value="RIBONUCLEASE_P"/>
    <property type="match status" value="1"/>
</dbReference>
<dbReference type="GO" id="GO:0000049">
    <property type="term" value="F:tRNA binding"/>
    <property type="evidence" value="ECO:0007669"/>
    <property type="project" value="InterPro"/>
</dbReference>
<keyword evidence="3" id="KW-0540">Nuclease</keyword>
<dbReference type="EC" id="3.1.26.5" evidence="7"/>
<evidence type="ECO:0000256" key="3">
    <source>
        <dbReference type="ARBA" id="ARBA00022722"/>
    </source>
</evidence>
<evidence type="ECO:0000256" key="7">
    <source>
        <dbReference type="NCBIfam" id="TIGR00188"/>
    </source>
</evidence>
<comment type="function">
    <text evidence="1">RNaseP catalyzes the removal of the 5'-leader sequence from pre-tRNA to produce the mature 5'-terminus. It can also cleave other RNA substrates such as 4.5S RNA. The protein component plays an auxiliary but essential role in vivo by binding to the 5'-leader sequence and broadening the substrate specificity of the ribozyme.</text>
</comment>
<keyword evidence="4" id="KW-0255">Endonuclease</keyword>
<evidence type="ECO:0000313" key="8">
    <source>
        <dbReference type="EMBL" id="KPJ74191.1"/>
    </source>
</evidence>
<keyword evidence="6" id="KW-0694">RNA-binding</keyword>
<dbReference type="GO" id="GO:0030677">
    <property type="term" value="C:ribonuclease P complex"/>
    <property type="evidence" value="ECO:0007669"/>
    <property type="project" value="TreeGrafter"/>
</dbReference>
<evidence type="ECO:0000256" key="2">
    <source>
        <dbReference type="ARBA" id="ARBA00022694"/>
    </source>
</evidence>